<dbReference type="GO" id="GO:0009252">
    <property type="term" value="P:peptidoglycan biosynthetic process"/>
    <property type="evidence" value="ECO:0007669"/>
    <property type="project" value="UniProtKB-UniRule"/>
</dbReference>
<evidence type="ECO:0000256" key="3">
    <source>
        <dbReference type="ARBA" id="ARBA00022989"/>
    </source>
</evidence>
<dbReference type="CDD" id="cd08010">
    <property type="entry name" value="MltG_like"/>
    <property type="match status" value="1"/>
</dbReference>
<feature type="transmembrane region" description="Helical" evidence="7">
    <location>
        <begin position="224"/>
        <end position="246"/>
    </location>
</feature>
<dbReference type="Gene3D" id="3.30.1490.480">
    <property type="entry name" value="Endolytic murein transglycosylase"/>
    <property type="match status" value="1"/>
</dbReference>
<keyword evidence="1 7" id="KW-1003">Cell membrane</keyword>
<proteinExistence type="inferred from homology"/>
<gene>
    <name evidence="7" type="primary">mltG</name>
    <name evidence="9" type="ORF">B7731_08440</name>
</gene>
<dbReference type="Proteomes" id="UP000193657">
    <property type="component" value="Unassembled WGS sequence"/>
</dbReference>
<keyword evidence="5 7" id="KW-0456">Lyase</keyword>
<feature type="region of interest" description="Disordered" evidence="8">
    <location>
        <begin position="118"/>
        <end position="218"/>
    </location>
</feature>
<keyword evidence="4 7" id="KW-0472">Membrane</keyword>
<organism evidence="9 10">
    <name type="scientific">Streptococcus oralis subsp. tigurinus</name>
    <dbReference type="NCBI Taxonomy" id="1077464"/>
    <lineage>
        <taxon>Bacteria</taxon>
        <taxon>Bacillati</taxon>
        <taxon>Bacillota</taxon>
        <taxon>Bacilli</taxon>
        <taxon>Lactobacillales</taxon>
        <taxon>Streptococcaceae</taxon>
        <taxon>Streptococcus</taxon>
    </lineage>
</organism>
<evidence type="ECO:0000313" key="9">
    <source>
        <dbReference type="EMBL" id="ORO33070.1"/>
    </source>
</evidence>
<dbReference type="PANTHER" id="PTHR30518">
    <property type="entry name" value="ENDOLYTIC MUREIN TRANSGLYCOSYLASE"/>
    <property type="match status" value="1"/>
</dbReference>
<dbReference type="NCBIfam" id="TIGR00247">
    <property type="entry name" value="endolytic transglycosylase MltG"/>
    <property type="match status" value="1"/>
</dbReference>
<comment type="caution">
    <text evidence="9">The sequence shown here is derived from an EMBL/GenBank/DDBJ whole genome shotgun (WGS) entry which is preliminary data.</text>
</comment>
<evidence type="ECO:0000256" key="2">
    <source>
        <dbReference type="ARBA" id="ARBA00022692"/>
    </source>
</evidence>
<evidence type="ECO:0000256" key="6">
    <source>
        <dbReference type="ARBA" id="ARBA00023316"/>
    </source>
</evidence>
<evidence type="ECO:0000313" key="10">
    <source>
        <dbReference type="Proteomes" id="UP000193657"/>
    </source>
</evidence>
<feature type="compositionally biased region" description="Polar residues" evidence="8">
    <location>
        <begin position="41"/>
        <end position="59"/>
    </location>
</feature>
<dbReference type="HAMAP" id="MF_02065">
    <property type="entry name" value="MltG"/>
    <property type="match status" value="1"/>
</dbReference>
<protein>
    <recommendedName>
        <fullName evidence="7">Endolytic murein transglycosylase</fullName>
        <ecNumber evidence="7">4.2.2.29</ecNumber>
    </recommendedName>
    <alternativeName>
        <fullName evidence="7">Peptidoglycan lytic transglycosylase</fullName>
    </alternativeName>
    <alternativeName>
        <fullName evidence="7">Peptidoglycan polymerization terminase</fullName>
    </alternativeName>
</protein>
<feature type="region of interest" description="Disordered" evidence="8">
    <location>
        <begin position="79"/>
        <end position="103"/>
    </location>
</feature>
<dbReference type="InterPro" id="IPR003770">
    <property type="entry name" value="MLTG-like"/>
</dbReference>
<evidence type="ECO:0000256" key="1">
    <source>
        <dbReference type="ARBA" id="ARBA00022475"/>
    </source>
</evidence>
<comment type="subcellular location">
    <subcellularLocation>
        <location evidence="7">Cell membrane</location>
        <topology evidence="7">Single-pass membrane protein</topology>
    </subcellularLocation>
</comment>
<feature type="compositionally biased region" description="Basic and acidic residues" evidence="8">
    <location>
        <begin position="24"/>
        <end position="37"/>
    </location>
</feature>
<comment type="similarity">
    <text evidence="7">Belongs to the transglycosylase MltG family.</text>
</comment>
<accession>A0AAX0N5M8</accession>
<dbReference type="Pfam" id="PF02618">
    <property type="entry name" value="YceG"/>
    <property type="match status" value="1"/>
</dbReference>
<feature type="compositionally biased region" description="Basic and acidic residues" evidence="8">
    <location>
        <begin position="90"/>
        <end position="103"/>
    </location>
</feature>
<dbReference type="GO" id="GO:0008932">
    <property type="term" value="F:lytic endotransglycosylase activity"/>
    <property type="evidence" value="ECO:0007669"/>
    <property type="project" value="UniProtKB-UniRule"/>
</dbReference>
<evidence type="ECO:0000256" key="7">
    <source>
        <dbReference type="HAMAP-Rule" id="MF_02065"/>
    </source>
</evidence>
<dbReference type="EMBL" id="NCUA01000007">
    <property type="protein sequence ID" value="ORO33070.1"/>
    <property type="molecule type" value="Genomic_DNA"/>
</dbReference>
<name>A0AAX0N5M8_STROR</name>
<comment type="catalytic activity">
    <reaction evidence="7">
        <text>a peptidoglycan chain = a peptidoglycan chain with N-acetyl-1,6-anhydromuramyl-[peptide] at the reducing end + a peptidoglycan chain with N-acetylglucosamine at the non-reducing end.</text>
        <dbReference type="EC" id="4.2.2.29"/>
    </reaction>
</comment>
<feature type="region of interest" description="Disordered" evidence="8">
    <location>
        <begin position="24"/>
        <end position="67"/>
    </location>
</feature>
<keyword evidence="6 7" id="KW-0961">Cell wall biogenesis/degradation</keyword>
<dbReference type="GO" id="GO:0071555">
    <property type="term" value="P:cell wall organization"/>
    <property type="evidence" value="ECO:0007669"/>
    <property type="project" value="UniProtKB-KW"/>
</dbReference>
<feature type="site" description="Important for catalytic activity" evidence="7">
    <location>
        <position position="462"/>
    </location>
</feature>
<dbReference type="GO" id="GO:0005886">
    <property type="term" value="C:plasma membrane"/>
    <property type="evidence" value="ECO:0007669"/>
    <property type="project" value="UniProtKB-SubCell"/>
</dbReference>
<comment type="function">
    <text evidence="7">Functions as a peptidoglycan terminase that cleaves nascent peptidoglycan strands endolytically to terminate their elongation.</text>
</comment>
<dbReference type="Gene3D" id="3.30.160.60">
    <property type="entry name" value="Classic Zinc Finger"/>
    <property type="match status" value="1"/>
</dbReference>
<dbReference type="RefSeq" id="WP_084873327.1">
    <property type="nucleotide sequence ID" value="NZ_NCUA01000007.1"/>
</dbReference>
<feature type="compositionally biased region" description="Basic residues" evidence="8">
    <location>
        <begin position="204"/>
        <end position="218"/>
    </location>
</feature>
<reference evidence="9 10" key="1">
    <citation type="journal article" date="2016" name="Eur. J. Clin. Microbiol. Infect. Dis.">
        <title>Whole genome sequencing as a tool for phylogenetic analysis of clinical strains of Mitis group streptococci.</title>
        <authorList>
            <person name="Rasmussen L.H."/>
            <person name="Dargis R."/>
            <person name="Hojholt K."/>
            <person name="Christensen J.J."/>
            <person name="Skovgaard O."/>
            <person name="Justesen U.S."/>
            <person name="Rosenvinge F.S."/>
            <person name="Moser C."/>
            <person name="Lukjancenko O."/>
            <person name="Rasmussen S."/>
            <person name="Nielsen X.C."/>
        </authorList>
    </citation>
    <scope>NUCLEOTIDE SEQUENCE [LARGE SCALE GENOMIC DNA]</scope>
    <source>
        <strain evidence="9 10">RH_49702_11</strain>
    </source>
</reference>
<keyword evidence="3 7" id="KW-1133">Transmembrane helix</keyword>
<sequence>MLLTEKSREEEKLSFKEQILRDLERVKEQDRKEKEVDIPNLTASSSQASSVTPANPESDASTEELMADSLSVVDKILKNAPSVPPLSSAEADKTDEKEEKEIRQPVIDKIEVVESEEPLVEPIHPAEESVVESVQPKVEPVELEPEEKEFNDTPTKIDVTYKTEEANTSIPSSENKAEALASTKAEALASTGSSDRLTEESRRDRRRKGKKPTKKKKKSKAKGFLVTFLVLLVLVAAGGYFGYGYVQNSLKPVDASSKEYMTVQIPEGSNVQQIGSTLEKSGLVKHGLIFSIYAKYKGSDLKSGYYNLKKSMSTDDLIQELQKGGTPEPQEPVLANLTIPEGYTLEQIAQTVGQLQGDFKEPLTADAFLAKAQDETFLSQLVAKYPNLLGSLPTKDSGVRYRLEGYLFPATYTIKDSTTVESLIDDMLAAMDKAMSPYYTTIKEKNLTVNELLSIASLVEKEGAKTEDRKLIAGVFYNRLNLGMPLQSNIAILYAEGKLGQKISLADDTAIDTTIDSPYNVYTHLGLMPGPVDSPSLDAIEASVNQTKSEYLYFVANVEDGKVYFATTKEEHDQNVAEHINSKLPQASSSN</sequence>
<dbReference type="EC" id="4.2.2.29" evidence="7"/>
<keyword evidence="2 7" id="KW-0812">Transmembrane</keyword>
<dbReference type="AlphaFoldDB" id="A0AAX0N5M8"/>
<evidence type="ECO:0000256" key="4">
    <source>
        <dbReference type="ARBA" id="ARBA00023136"/>
    </source>
</evidence>
<evidence type="ECO:0000256" key="8">
    <source>
        <dbReference type="SAM" id="MobiDB-lite"/>
    </source>
</evidence>
<dbReference type="PANTHER" id="PTHR30518:SF2">
    <property type="entry name" value="ENDOLYTIC MUREIN TRANSGLYCOSYLASE"/>
    <property type="match status" value="1"/>
</dbReference>
<evidence type="ECO:0000256" key="5">
    <source>
        <dbReference type="ARBA" id="ARBA00023239"/>
    </source>
</evidence>